<evidence type="ECO:0000313" key="3">
    <source>
        <dbReference type="EMBL" id="MBK8889419.1"/>
    </source>
</evidence>
<dbReference type="CDD" id="cd05141">
    <property type="entry name" value="Barstar_evA4336-like"/>
    <property type="match status" value="1"/>
</dbReference>
<comment type="similarity">
    <text evidence="1">Belongs to the barstar family.</text>
</comment>
<dbReference type="Gene3D" id="3.30.370.10">
    <property type="entry name" value="Barstar-like"/>
    <property type="match status" value="1"/>
</dbReference>
<dbReference type="AlphaFoldDB" id="A0A9D7LLU6"/>
<accession>A0A9D7LLU6</accession>
<protein>
    <submittedName>
        <fullName evidence="3">Barstar family protein</fullName>
    </submittedName>
</protein>
<dbReference type="Pfam" id="PF01337">
    <property type="entry name" value="Barstar"/>
    <property type="match status" value="1"/>
</dbReference>
<name>A0A9D7LLU6_9RHOO</name>
<evidence type="ECO:0000256" key="1">
    <source>
        <dbReference type="ARBA" id="ARBA00006845"/>
    </source>
</evidence>
<sequence length="142" mass="15298">MSEKFLDRADQAGVYYLPTGRRTTIETAAGRLRLRTLPVDLSRAASAGEALRRLGEALNFPDWYGANFDALYDCLTDPECFPGNGHLLPIDGIAALRQGDPQAFATLLEVLQAAAGQRRAAGAPLWVLIDTHAPGIHSLPEA</sequence>
<dbReference type="InterPro" id="IPR035905">
    <property type="entry name" value="Barstar-like_sf"/>
</dbReference>
<reference evidence="3" key="1">
    <citation type="submission" date="2020-10" db="EMBL/GenBank/DDBJ databases">
        <title>Connecting structure to function with the recovery of over 1000 high-quality activated sludge metagenome-assembled genomes encoding full-length rRNA genes using long-read sequencing.</title>
        <authorList>
            <person name="Singleton C.M."/>
            <person name="Petriglieri F."/>
            <person name="Kristensen J.M."/>
            <person name="Kirkegaard R.H."/>
            <person name="Michaelsen T.Y."/>
            <person name="Andersen M.H."/>
            <person name="Karst S.M."/>
            <person name="Dueholm M.S."/>
            <person name="Nielsen P.H."/>
            <person name="Albertsen M."/>
        </authorList>
    </citation>
    <scope>NUCLEOTIDE SEQUENCE</scope>
    <source>
        <strain evidence="3">OdNE_18-Q3-R46-58_BAT3C.305</strain>
    </source>
</reference>
<proteinExistence type="inferred from homology"/>
<dbReference type="EMBL" id="JADKBR010000001">
    <property type="protein sequence ID" value="MBK8889419.1"/>
    <property type="molecule type" value="Genomic_DNA"/>
</dbReference>
<gene>
    <name evidence="3" type="ORF">IPN75_03010</name>
</gene>
<organism evidence="3 4">
    <name type="scientific">Candidatus Dechloromonas phosphorivorans</name>
    <dbReference type="NCBI Taxonomy" id="2899244"/>
    <lineage>
        <taxon>Bacteria</taxon>
        <taxon>Pseudomonadati</taxon>
        <taxon>Pseudomonadota</taxon>
        <taxon>Betaproteobacteria</taxon>
        <taxon>Rhodocyclales</taxon>
        <taxon>Azonexaceae</taxon>
        <taxon>Dechloromonas</taxon>
    </lineage>
</organism>
<dbReference type="SUPFAM" id="SSF52038">
    <property type="entry name" value="Barstar-related"/>
    <property type="match status" value="1"/>
</dbReference>
<evidence type="ECO:0000313" key="4">
    <source>
        <dbReference type="Proteomes" id="UP000808146"/>
    </source>
</evidence>
<dbReference type="Proteomes" id="UP000808146">
    <property type="component" value="Unassembled WGS sequence"/>
</dbReference>
<evidence type="ECO:0000259" key="2">
    <source>
        <dbReference type="Pfam" id="PF01337"/>
    </source>
</evidence>
<feature type="domain" description="Barstar (barnase inhibitor)" evidence="2">
    <location>
        <begin position="35"/>
        <end position="129"/>
    </location>
</feature>
<dbReference type="InterPro" id="IPR000468">
    <property type="entry name" value="Barstar"/>
</dbReference>
<comment type="caution">
    <text evidence="3">The sequence shown here is derived from an EMBL/GenBank/DDBJ whole genome shotgun (WGS) entry which is preliminary data.</text>
</comment>